<dbReference type="Proteomes" id="UP000326939">
    <property type="component" value="Chromosome 12"/>
</dbReference>
<proteinExistence type="predicted"/>
<sequence>MPNSESCFWAEVEELCTENGSPGIKESITTLRNRVKKWIQDGEQGEEEITGPREDLSMQGRLSSVFVKDFQAKIEFFLSSPSILHGRPQ</sequence>
<reference evidence="2" key="1">
    <citation type="journal article" date="2019" name="Gigascience">
        <title>De novo genome assembly of the endangered Acer yangbiense, a plant species with extremely small populations endemic to Yunnan Province, China.</title>
        <authorList>
            <person name="Yang J."/>
            <person name="Wariss H.M."/>
            <person name="Tao L."/>
            <person name="Zhang R."/>
            <person name="Yun Q."/>
            <person name="Hollingsworth P."/>
            <person name="Dao Z."/>
            <person name="Luo G."/>
            <person name="Guo H."/>
            <person name="Ma Y."/>
            <person name="Sun W."/>
        </authorList>
    </citation>
    <scope>NUCLEOTIDE SEQUENCE [LARGE SCALE GENOMIC DNA]</scope>
    <source>
        <strain evidence="2">cv. br00</strain>
    </source>
</reference>
<protein>
    <submittedName>
        <fullName evidence="1">Uncharacterized protein</fullName>
    </submittedName>
</protein>
<organism evidence="1 2">
    <name type="scientific">Salix brachista</name>
    <dbReference type="NCBI Taxonomy" id="2182728"/>
    <lineage>
        <taxon>Eukaryota</taxon>
        <taxon>Viridiplantae</taxon>
        <taxon>Streptophyta</taxon>
        <taxon>Embryophyta</taxon>
        <taxon>Tracheophyta</taxon>
        <taxon>Spermatophyta</taxon>
        <taxon>Magnoliopsida</taxon>
        <taxon>eudicotyledons</taxon>
        <taxon>Gunneridae</taxon>
        <taxon>Pentapetalae</taxon>
        <taxon>rosids</taxon>
        <taxon>fabids</taxon>
        <taxon>Malpighiales</taxon>
        <taxon>Salicaceae</taxon>
        <taxon>Saliceae</taxon>
        <taxon>Salix</taxon>
    </lineage>
</organism>
<evidence type="ECO:0000313" key="1">
    <source>
        <dbReference type="EMBL" id="KAB5531965.1"/>
    </source>
</evidence>
<comment type="caution">
    <text evidence="1">The sequence shown here is derived from an EMBL/GenBank/DDBJ whole genome shotgun (WGS) entry which is preliminary data.</text>
</comment>
<accession>A0A5N5KNJ6</accession>
<dbReference type="EMBL" id="VDCV01000012">
    <property type="protein sequence ID" value="KAB5531965.1"/>
    <property type="molecule type" value="Genomic_DNA"/>
</dbReference>
<evidence type="ECO:0000313" key="2">
    <source>
        <dbReference type="Proteomes" id="UP000326939"/>
    </source>
</evidence>
<gene>
    <name evidence="1" type="ORF">DKX38_018635</name>
</gene>
<keyword evidence="2" id="KW-1185">Reference proteome</keyword>
<name>A0A5N5KNJ6_9ROSI</name>
<dbReference type="AlphaFoldDB" id="A0A5N5KNJ6"/>